<sequence length="341" mass="36861">MSLNTQALKLGVIGTGAIGRDHIRRCSQTLLGSQVVAVTDINQQQAAQVVAELGLSAEVYPDAHALIQAADVEAVLVTSWGPSHEEYVLAAIRAGKPVFCEKPLAVTAAGCRNIVDAEIAHGHRLVQVGFMRPYDAGYQALKAVIDSGQIGEPLMLHCAHRNPRVGEHYTTDMAITDTLIHELDVLRWLLDDDYVSVQVVFPRKTSKALAHLRDPQVVLLETAKGTRIDVEVFVNCQYGYDIQCEVVGETGIAKLPEPSQVQLRSEAKLSNAILMDWKDRFIAAYDVELQAFIDGVRAGQVSGPSAWDGFAAAVAADACIQAQQSGAIVNVELPPRPAFYG</sequence>
<comment type="caution">
    <text evidence="6">The sequence shown here is derived from an EMBL/GenBank/DDBJ whole genome shotgun (WGS) entry which is preliminary data.</text>
</comment>
<gene>
    <name evidence="3 6" type="primary">iolG</name>
    <name evidence="6" type="ORF">PLUA15_350019</name>
</gene>
<protein>
    <recommendedName>
        <fullName evidence="3">Inositol 2-dehydrogenase</fullName>
        <ecNumber evidence="3">1.1.1.18</ecNumber>
    </recommendedName>
    <alternativeName>
        <fullName evidence="3">Myo-inositol 2-dehydrogenase</fullName>
        <shortName evidence="3">MI 2-dehydrogenase</shortName>
    </alternativeName>
</protein>
<dbReference type="InterPro" id="IPR000683">
    <property type="entry name" value="Gfo/Idh/MocA-like_OxRdtase_N"/>
</dbReference>
<dbReference type="InterPro" id="IPR023794">
    <property type="entry name" value="MI/DCI_dehydrogenase"/>
</dbReference>
<evidence type="ECO:0000259" key="5">
    <source>
        <dbReference type="Pfam" id="PF02894"/>
    </source>
</evidence>
<dbReference type="GO" id="GO:0019310">
    <property type="term" value="P:inositol catabolic process"/>
    <property type="evidence" value="ECO:0007669"/>
    <property type="project" value="UniProtKB-UniRule"/>
</dbReference>
<evidence type="ECO:0000256" key="2">
    <source>
        <dbReference type="ARBA" id="ARBA00023027"/>
    </source>
</evidence>
<dbReference type="InterPro" id="IPR004104">
    <property type="entry name" value="Gfo/Idh/MocA-like_OxRdtase_C"/>
</dbReference>
<dbReference type="GO" id="GO:0050112">
    <property type="term" value="F:inositol 2-dehydrogenase (NAD+) activity"/>
    <property type="evidence" value="ECO:0007669"/>
    <property type="project" value="UniProtKB-UniRule"/>
</dbReference>
<comment type="subunit">
    <text evidence="3">Homotetramer.</text>
</comment>
<evidence type="ECO:0000256" key="1">
    <source>
        <dbReference type="ARBA" id="ARBA00023002"/>
    </source>
</evidence>
<comment type="catalytic activity">
    <reaction evidence="3">
        <text>myo-inositol + NAD(+) = scyllo-inosose + NADH + H(+)</text>
        <dbReference type="Rhea" id="RHEA:16949"/>
        <dbReference type="ChEBI" id="CHEBI:15378"/>
        <dbReference type="ChEBI" id="CHEBI:17268"/>
        <dbReference type="ChEBI" id="CHEBI:17811"/>
        <dbReference type="ChEBI" id="CHEBI:57540"/>
        <dbReference type="ChEBI" id="CHEBI:57945"/>
        <dbReference type="EC" id="1.1.1.18"/>
    </reaction>
</comment>
<evidence type="ECO:0000259" key="4">
    <source>
        <dbReference type="Pfam" id="PF01408"/>
    </source>
</evidence>
<dbReference type="InterPro" id="IPR050424">
    <property type="entry name" value="Gfo-Idh-MocA_inositol_DH"/>
</dbReference>
<dbReference type="SUPFAM" id="SSF55347">
    <property type="entry name" value="Glyceraldehyde-3-phosphate dehydrogenase-like, C-terminal domain"/>
    <property type="match status" value="1"/>
</dbReference>
<feature type="domain" description="Gfo/Idh/MocA-like oxidoreductase C-terminal" evidence="5">
    <location>
        <begin position="142"/>
        <end position="330"/>
    </location>
</feature>
<organism evidence="6 7">
    <name type="scientific">Pseudomonas lundensis</name>
    <dbReference type="NCBI Taxonomy" id="86185"/>
    <lineage>
        <taxon>Bacteria</taxon>
        <taxon>Pseudomonadati</taxon>
        <taxon>Pseudomonadota</taxon>
        <taxon>Gammaproteobacteria</taxon>
        <taxon>Pseudomonadales</taxon>
        <taxon>Pseudomonadaceae</taxon>
        <taxon>Pseudomonas</taxon>
    </lineage>
</organism>
<accession>A0AAX2HB53</accession>
<dbReference type="Gene3D" id="3.40.50.720">
    <property type="entry name" value="NAD(P)-binding Rossmann-like Domain"/>
    <property type="match status" value="1"/>
</dbReference>
<feature type="domain" description="Gfo/Idh/MocA-like oxidoreductase N-terminal" evidence="4">
    <location>
        <begin position="9"/>
        <end position="130"/>
    </location>
</feature>
<reference evidence="6 7" key="1">
    <citation type="submission" date="2017-08" db="EMBL/GenBank/DDBJ databases">
        <authorList>
            <person name="Chaillou S."/>
        </authorList>
    </citation>
    <scope>NUCLEOTIDE SEQUENCE [LARGE SCALE GENOMIC DNA]</scope>
    <source>
        <strain evidence="6 7">MFPA15A1205</strain>
    </source>
</reference>
<keyword evidence="1 3" id="KW-0560">Oxidoreductase</keyword>
<dbReference type="Proteomes" id="UP000219564">
    <property type="component" value="Unassembled WGS sequence"/>
</dbReference>
<evidence type="ECO:0000256" key="3">
    <source>
        <dbReference type="HAMAP-Rule" id="MF_01671"/>
    </source>
</evidence>
<dbReference type="InterPro" id="IPR036291">
    <property type="entry name" value="NAD(P)-bd_dom_sf"/>
</dbReference>
<dbReference type="Gene3D" id="3.30.360.10">
    <property type="entry name" value="Dihydrodipicolinate Reductase, domain 2"/>
    <property type="match status" value="1"/>
</dbReference>
<dbReference type="Pfam" id="PF02894">
    <property type="entry name" value="GFO_IDH_MocA_C"/>
    <property type="match status" value="1"/>
</dbReference>
<dbReference type="RefSeq" id="WP_097192299.1">
    <property type="nucleotide sequence ID" value="NZ_JAAQXZ010000014.1"/>
</dbReference>
<dbReference type="Pfam" id="PF01408">
    <property type="entry name" value="GFO_IDH_MocA"/>
    <property type="match status" value="1"/>
</dbReference>
<dbReference type="AlphaFoldDB" id="A0AAX2HB53"/>
<dbReference type="PANTHER" id="PTHR43593">
    <property type="match status" value="1"/>
</dbReference>
<dbReference type="EC" id="1.1.1.18" evidence="3"/>
<keyword evidence="2 3" id="KW-0520">NAD</keyword>
<evidence type="ECO:0000313" key="7">
    <source>
        <dbReference type="Proteomes" id="UP000219564"/>
    </source>
</evidence>
<name>A0AAX2HB53_9PSED</name>
<dbReference type="HAMAP" id="MF_01671">
    <property type="entry name" value="IolG"/>
    <property type="match status" value="1"/>
</dbReference>
<comment type="function">
    <text evidence="3">Involved in the oxidation of myo-inositol (MI) to 2-keto-myo-inositol (2KMI or 2-inosose).</text>
</comment>
<evidence type="ECO:0000313" key="6">
    <source>
        <dbReference type="EMBL" id="SOB53449.1"/>
    </source>
</evidence>
<proteinExistence type="inferred from homology"/>
<dbReference type="PANTHER" id="PTHR43593:SF1">
    <property type="entry name" value="INOSITOL 2-DEHYDROGENASE"/>
    <property type="match status" value="1"/>
</dbReference>
<dbReference type="SUPFAM" id="SSF51735">
    <property type="entry name" value="NAD(P)-binding Rossmann-fold domains"/>
    <property type="match status" value="1"/>
</dbReference>
<dbReference type="GO" id="GO:0000166">
    <property type="term" value="F:nucleotide binding"/>
    <property type="evidence" value="ECO:0007669"/>
    <property type="project" value="InterPro"/>
</dbReference>
<comment type="similarity">
    <text evidence="3">Belongs to the Gfo/Idh/MocA family.</text>
</comment>
<dbReference type="EMBL" id="OBKZ01000029">
    <property type="protein sequence ID" value="SOB53449.1"/>
    <property type="molecule type" value="Genomic_DNA"/>
</dbReference>